<evidence type="ECO:0000259" key="1">
    <source>
        <dbReference type="Pfam" id="PF13401"/>
    </source>
</evidence>
<comment type="caution">
    <text evidence="2">The sequence shown here is derived from an EMBL/GenBank/DDBJ whole genome shotgun (WGS) entry which is preliminary data.</text>
</comment>
<gene>
    <name evidence="2" type="ORF">WJX73_001750</name>
</gene>
<organism evidence="2 3">
    <name type="scientific">Symbiochloris irregularis</name>
    <dbReference type="NCBI Taxonomy" id="706552"/>
    <lineage>
        <taxon>Eukaryota</taxon>
        <taxon>Viridiplantae</taxon>
        <taxon>Chlorophyta</taxon>
        <taxon>core chlorophytes</taxon>
        <taxon>Trebouxiophyceae</taxon>
        <taxon>Trebouxiales</taxon>
        <taxon>Trebouxiaceae</taxon>
        <taxon>Symbiochloris</taxon>
    </lineage>
</organism>
<dbReference type="Proteomes" id="UP001465755">
    <property type="component" value="Unassembled WGS sequence"/>
</dbReference>
<protein>
    <recommendedName>
        <fullName evidence="1">ORC1/DEAH AAA+ ATPase domain-containing protein</fullName>
    </recommendedName>
</protein>
<feature type="domain" description="ORC1/DEAH AAA+ ATPase" evidence="1">
    <location>
        <begin position="84"/>
        <end position="233"/>
    </location>
</feature>
<accession>A0AAW1PFC4</accession>
<dbReference type="InterPro" id="IPR049945">
    <property type="entry name" value="AAA_22"/>
</dbReference>
<dbReference type="Pfam" id="PF13401">
    <property type="entry name" value="AAA_22"/>
    <property type="match status" value="1"/>
</dbReference>
<dbReference type="Gene3D" id="3.40.50.300">
    <property type="entry name" value="P-loop containing nucleotide triphosphate hydrolases"/>
    <property type="match status" value="1"/>
</dbReference>
<dbReference type="InterPro" id="IPR027417">
    <property type="entry name" value="P-loop_NTPase"/>
</dbReference>
<sequence length="405" mass="44635">MNAMWLAEPSQWLKSGLRIGAGLTIGSLAYSRVRHHLVYRRLLHGHCPCDWSATACSKVYVHRPEEESAVARIIRPAKDSPGSAMFFYIVGSSGCGKSTCVQWVCNQERSGCIYVTAHRKSNDFAGRLQDALLMLDNLPNPVRLIYDVALRIGHESAVEDAASSKLVACCQALKEAAEGYRRKCGRPAVLIIDSAELLAGQPALEELLEASRGWADQGLVRLVLVTSEDSFVKRLLDNTRCSVSGSHEVEDLNSGQALAFLQRRGLDGKACHELVNHAGGRCIELVAAVESLHNGQSMEDVKQLILSAAERLYQEAGLLDDTIHRKAGLRVVDALLRSPDRTVDFATWNRLVPNPKDKEALLSSNVFSMQHKHRRIGFDSRSVERYAQLHLKDVALSDAHCDCCA</sequence>
<dbReference type="PANTHER" id="PTHR37096">
    <property type="entry name" value="YALI0E33429P"/>
    <property type="match status" value="1"/>
</dbReference>
<reference evidence="2 3" key="1">
    <citation type="journal article" date="2024" name="Nat. Commun.">
        <title>Phylogenomics reveals the evolutionary origins of lichenization in chlorophyte algae.</title>
        <authorList>
            <person name="Puginier C."/>
            <person name="Libourel C."/>
            <person name="Otte J."/>
            <person name="Skaloud P."/>
            <person name="Haon M."/>
            <person name="Grisel S."/>
            <person name="Petersen M."/>
            <person name="Berrin J.G."/>
            <person name="Delaux P.M."/>
            <person name="Dal Grande F."/>
            <person name="Keller J."/>
        </authorList>
    </citation>
    <scope>NUCLEOTIDE SEQUENCE [LARGE SCALE GENOMIC DNA]</scope>
    <source>
        <strain evidence="2 3">SAG 2036</strain>
    </source>
</reference>
<dbReference type="SUPFAM" id="SSF52540">
    <property type="entry name" value="P-loop containing nucleoside triphosphate hydrolases"/>
    <property type="match status" value="1"/>
</dbReference>
<dbReference type="PANTHER" id="PTHR37096:SF1">
    <property type="entry name" value="AAA+ ATPASE DOMAIN-CONTAINING PROTEIN"/>
    <property type="match status" value="1"/>
</dbReference>
<dbReference type="EMBL" id="JALJOQ010000034">
    <property type="protein sequence ID" value="KAK9807080.1"/>
    <property type="molecule type" value="Genomic_DNA"/>
</dbReference>
<evidence type="ECO:0000313" key="2">
    <source>
        <dbReference type="EMBL" id="KAK9807080.1"/>
    </source>
</evidence>
<dbReference type="AlphaFoldDB" id="A0AAW1PFC4"/>
<evidence type="ECO:0000313" key="3">
    <source>
        <dbReference type="Proteomes" id="UP001465755"/>
    </source>
</evidence>
<name>A0AAW1PFC4_9CHLO</name>
<dbReference type="InterPro" id="IPR051667">
    <property type="entry name" value="Archaeal_ATPase_domain"/>
</dbReference>
<dbReference type="GO" id="GO:0016887">
    <property type="term" value="F:ATP hydrolysis activity"/>
    <property type="evidence" value="ECO:0007669"/>
    <property type="project" value="InterPro"/>
</dbReference>
<proteinExistence type="predicted"/>
<keyword evidence="3" id="KW-1185">Reference proteome</keyword>